<evidence type="ECO:0000256" key="2">
    <source>
        <dbReference type="SAM" id="MobiDB-lite"/>
    </source>
</evidence>
<dbReference type="Proteomes" id="UP001160148">
    <property type="component" value="Unassembled WGS sequence"/>
</dbReference>
<dbReference type="Pfam" id="PF02944">
    <property type="entry name" value="BESS"/>
    <property type="match status" value="1"/>
</dbReference>
<dbReference type="InterPro" id="IPR004210">
    <property type="entry name" value="BESS_motif"/>
</dbReference>
<evidence type="ECO:0000259" key="4">
    <source>
        <dbReference type="PROSITE" id="PS51031"/>
    </source>
</evidence>
<proteinExistence type="predicted"/>
<feature type="compositionally biased region" description="Basic and acidic residues" evidence="2">
    <location>
        <begin position="122"/>
        <end position="133"/>
    </location>
</feature>
<protein>
    <recommendedName>
        <fullName evidence="7">Transcription factor Adf-1</fullName>
    </recommendedName>
</protein>
<reference evidence="5 6" key="1">
    <citation type="submission" date="2023-01" db="EMBL/GenBank/DDBJ databases">
        <authorList>
            <person name="Whitehead M."/>
        </authorList>
    </citation>
    <scope>NUCLEOTIDE SEQUENCE [LARGE SCALE GENOMIC DNA]</scope>
</reference>
<dbReference type="PANTHER" id="PTHR12243">
    <property type="entry name" value="MADF DOMAIN TRANSCRIPTION FACTOR"/>
    <property type="match status" value="1"/>
</dbReference>
<dbReference type="SMART" id="SM00595">
    <property type="entry name" value="MADF"/>
    <property type="match status" value="1"/>
</dbReference>
<evidence type="ECO:0000256" key="1">
    <source>
        <dbReference type="PROSITE-ProRule" id="PRU00371"/>
    </source>
</evidence>
<evidence type="ECO:0000313" key="5">
    <source>
        <dbReference type="EMBL" id="CAI6363190.1"/>
    </source>
</evidence>
<feature type="domain" description="MADF" evidence="3">
    <location>
        <begin position="11"/>
        <end position="105"/>
    </location>
</feature>
<keyword evidence="6" id="KW-1185">Reference proteome</keyword>
<feature type="region of interest" description="Disordered" evidence="2">
    <location>
        <begin position="105"/>
        <end position="144"/>
    </location>
</feature>
<dbReference type="EMBL" id="CARXXK010000003">
    <property type="protein sequence ID" value="CAI6363190.1"/>
    <property type="molecule type" value="Genomic_DNA"/>
</dbReference>
<comment type="subcellular location">
    <subcellularLocation>
        <location evidence="1">Nucleus</location>
    </subcellularLocation>
</comment>
<evidence type="ECO:0008006" key="7">
    <source>
        <dbReference type="Google" id="ProtNLM"/>
    </source>
</evidence>
<dbReference type="PROSITE" id="PS51031">
    <property type="entry name" value="BESS"/>
    <property type="match status" value="1"/>
</dbReference>
<feature type="domain" description="BESS" evidence="4">
    <location>
        <begin position="182"/>
        <end position="221"/>
    </location>
</feature>
<dbReference type="GO" id="GO:0006357">
    <property type="term" value="P:regulation of transcription by RNA polymerase II"/>
    <property type="evidence" value="ECO:0007669"/>
    <property type="project" value="TreeGrafter"/>
</dbReference>
<sequence>MPYTDVEKTEMLISEIKKRTVLWNNKNKKYRDRLITGKAWAEVSKVTGITGNEAKKRWRNLRDHYKKELKKVKKPKSGSSQDGLEKYHGKWSYFVSMQFLKDVETPRNTSGTYSEDCDEDTELGHSDEQKSDSNEDQENEDNLDKETTHSFDVMDPLLPQTEAQTNLTQSGRNSPSKNAVKDDDDMHFLKSIHPYFGNMTPLQKLRLRTQIQEVIMRELSTPSSQRLNL</sequence>
<evidence type="ECO:0000259" key="3">
    <source>
        <dbReference type="PROSITE" id="PS51029"/>
    </source>
</evidence>
<comment type="caution">
    <text evidence="5">The sequence shown here is derived from an EMBL/GenBank/DDBJ whole genome shotgun (WGS) entry which is preliminary data.</text>
</comment>
<dbReference type="AlphaFoldDB" id="A0AAV0X4I5"/>
<dbReference type="GO" id="GO:0005667">
    <property type="term" value="C:transcription regulator complex"/>
    <property type="evidence" value="ECO:0007669"/>
    <property type="project" value="TreeGrafter"/>
</dbReference>
<dbReference type="Pfam" id="PF10545">
    <property type="entry name" value="MADF_DNA_bdg"/>
    <property type="match status" value="1"/>
</dbReference>
<dbReference type="InterPro" id="IPR039353">
    <property type="entry name" value="TF_Adf1"/>
</dbReference>
<dbReference type="InterPro" id="IPR006578">
    <property type="entry name" value="MADF-dom"/>
</dbReference>
<dbReference type="GO" id="GO:0003677">
    <property type="term" value="F:DNA binding"/>
    <property type="evidence" value="ECO:0007669"/>
    <property type="project" value="InterPro"/>
</dbReference>
<dbReference type="GO" id="GO:0005634">
    <property type="term" value="C:nucleus"/>
    <property type="evidence" value="ECO:0007669"/>
    <property type="project" value="UniProtKB-SubCell"/>
</dbReference>
<dbReference type="PANTHER" id="PTHR12243:SF69">
    <property type="entry name" value="SI:CH73-59F11.3"/>
    <property type="match status" value="1"/>
</dbReference>
<organism evidence="5 6">
    <name type="scientific">Macrosiphum euphorbiae</name>
    <name type="common">potato aphid</name>
    <dbReference type="NCBI Taxonomy" id="13131"/>
    <lineage>
        <taxon>Eukaryota</taxon>
        <taxon>Metazoa</taxon>
        <taxon>Ecdysozoa</taxon>
        <taxon>Arthropoda</taxon>
        <taxon>Hexapoda</taxon>
        <taxon>Insecta</taxon>
        <taxon>Pterygota</taxon>
        <taxon>Neoptera</taxon>
        <taxon>Paraneoptera</taxon>
        <taxon>Hemiptera</taxon>
        <taxon>Sternorrhyncha</taxon>
        <taxon>Aphidomorpha</taxon>
        <taxon>Aphidoidea</taxon>
        <taxon>Aphididae</taxon>
        <taxon>Macrosiphini</taxon>
        <taxon>Macrosiphum</taxon>
    </lineage>
</organism>
<dbReference type="PROSITE" id="PS51029">
    <property type="entry name" value="MADF"/>
    <property type="match status" value="1"/>
</dbReference>
<keyword evidence="1" id="KW-0539">Nucleus</keyword>
<accession>A0AAV0X4I5</accession>
<name>A0AAV0X4I5_9HEMI</name>
<gene>
    <name evidence="5" type="ORF">MEUPH1_LOCUS18173</name>
</gene>
<evidence type="ECO:0000313" key="6">
    <source>
        <dbReference type="Proteomes" id="UP001160148"/>
    </source>
</evidence>